<evidence type="ECO:0000313" key="3">
    <source>
        <dbReference type="EMBL" id="PWK51912.1"/>
    </source>
</evidence>
<name>A0A316FUE7_9GAMM</name>
<comment type="caution">
    <text evidence="3">The sequence shown here is derived from an EMBL/GenBank/DDBJ whole genome shotgun (WGS) entry which is preliminary data.</text>
</comment>
<accession>A0A316FUE7</accession>
<protein>
    <submittedName>
        <fullName evidence="3">Uncharacterized protein</fullName>
    </submittedName>
</protein>
<dbReference type="EMBL" id="QGGU01000005">
    <property type="protein sequence ID" value="PWK51912.1"/>
    <property type="molecule type" value="Genomic_DNA"/>
</dbReference>
<organism evidence="3 4">
    <name type="scientific">Pleionea mediterranea</name>
    <dbReference type="NCBI Taxonomy" id="523701"/>
    <lineage>
        <taxon>Bacteria</taxon>
        <taxon>Pseudomonadati</taxon>
        <taxon>Pseudomonadota</taxon>
        <taxon>Gammaproteobacteria</taxon>
        <taxon>Oceanospirillales</taxon>
        <taxon>Pleioneaceae</taxon>
        <taxon>Pleionea</taxon>
    </lineage>
</organism>
<dbReference type="Proteomes" id="UP000245790">
    <property type="component" value="Unassembled WGS sequence"/>
</dbReference>
<evidence type="ECO:0000256" key="1">
    <source>
        <dbReference type="SAM" id="MobiDB-lite"/>
    </source>
</evidence>
<dbReference type="AlphaFoldDB" id="A0A316FUE7"/>
<reference evidence="3 4" key="1">
    <citation type="submission" date="2018-05" db="EMBL/GenBank/DDBJ databases">
        <title>Genomic Encyclopedia of Type Strains, Phase IV (KMG-IV): sequencing the most valuable type-strain genomes for metagenomic binning, comparative biology and taxonomic classification.</title>
        <authorList>
            <person name="Goeker M."/>
        </authorList>
    </citation>
    <scope>NUCLEOTIDE SEQUENCE [LARGE SCALE GENOMIC DNA]</scope>
    <source>
        <strain evidence="3 4">DSM 25350</strain>
    </source>
</reference>
<keyword evidence="2" id="KW-1133">Transmembrane helix</keyword>
<keyword evidence="2" id="KW-0812">Transmembrane</keyword>
<keyword evidence="2" id="KW-0472">Membrane</keyword>
<feature type="transmembrane region" description="Helical" evidence="2">
    <location>
        <begin position="240"/>
        <end position="264"/>
    </location>
</feature>
<gene>
    <name evidence="3" type="ORF">C8D97_105228</name>
</gene>
<evidence type="ECO:0000313" key="4">
    <source>
        <dbReference type="Proteomes" id="UP000245790"/>
    </source>
</evidence>
<evidence type="ECO:0000256" key="2">
    <source>
        <dbReference type="SAM" id="Phobius"/>
    </source>
</evidence>
<keyword evidence="4" id="KW-1185">Reference proteome</keyword>
<proteinExistence type="predicted"/>
<feature type="region of interest" description="Disordered" evidence="1">
    <location>
        <begin position="137"/>
        <end position="164"/>
    </location>
</feature>
<sequence>MPYTVEICIIQSVIFNSVDFVMPNSTIRIQSDKPTKQSSTGLSLTKSILTINGLIATIFVAAWIWLSWQMDFLLNQRTDELGHQLAEVTAFASAEAVIAEDEVYLNALIKRINQKEFVEQVAIHRVDGTLLVQTKTQPTNQKTTLSSNTTNLDEENPSDDGLQQDDLQQTTAEVVQRQNQTQTLSDPIDKNWTDWVIAYFPSYQTDNTLYMATINWEGSDVGWVQVTLNRGLIESDIRKASYTLSLFTLAAFLIISLLSALILWHRHNKIKSMLLEHQNTQPQSPLDKSEVELSNLHQTALQLKHNRASNNDVHFKNVTSDRNTTQLKNIVHQGYIMIVRIIQSDHNRSNTQLIAVTDTAQHMLSDIAAYLSLNFYCTDRDQTLLTASSNKSDDVIKLVYLLLNLNKALNKRKQLGLSFNALLDNTQVTLYQTDAGIIKAENGHLTSLLSQFRRLKHAIWIARSAAKNMPLSEQNDSIFSNNIVIENNTDKTLTINEDTQSLLERFANSLVTKYFPETNT</sequence>
<feature type="transmembrane region" description="Helical" evidence="2">
    <location>
        <begin position="48"/>
        <end position="68"/>
    </location>
</feature>